<protein>
    <submittedName>
        <fullName evidence="1 2">Phosphatase</fullName>
    </submittedName>
</protein>
<evidence type="ECO:0000313" key="2">
    <source>
        <dbReference type="EMBL" id="PDT22949.1"/>
    </source>
</evidence>
<dbReference type="InterPro" id="IPR006439">
    <property type="entry name" value="HAD-SF_hydro_IA"/>
</dbReference>
<reference evidence="1" key="2">
    <citation type="submission" date="2023-04" db="EMBL/GenBank/DDBJ databases">
        <title>Genomic characterization of faba bean (Vicia faba) microsymbionts in Mexican soils.</title>
        <authorList>
            <person name="Rivera Orduna F.N."/>
            <person name="Guevara-Luna J."/>
            <person name="Yan J."/>
            <person name="Arroyo-Herrera I."/>
            <person name="Li Y."/>
            <person name="Vasquez-Murrieta M.S."/>
            <person name="Wang E.T."/>
        </authorList>
    </citation>
    <scope>NUCLEOTIDE SEQUENCE</scope>
    <source>
        <strain evidence="1">CH26</strain>
    </source>
</reference>
<dbReference type="PRINTS" id="PR00413">
    <property type="entry name" value="HADHALOGNASE"/>
</dbReference>
<keyword evidence="3" id="KW-1185">Reference proteome</keyword>
<proteinExistence type="predicted"/>
<dbReference type="InterPro" id="IPR036412">
    <property type="entry name" value="HAD-like_sf"/>
</dbReference>
<evidence type="ECO:0000313" key="3">
    <source>
        <dbReference type="Proteomes" id="UP000219914"/>
    </source>
</evidence>
<comment type="caution">
    <text evidence="1">The sequence shown here is derived from an EMBL/GenBank/DDBJ whole genome shotgun (WGS) entry which is preliminary data.</text>
</comment>
<dbReference type="EMBL" id="JAVLSF010000004">
    <property type="protein sequence ID" value="MDR9772930.1"/>
    <property type="molecule type" value="Genomic_DNA"/>
</dbReference>
<dbReference type="CDD" id="cd07505">
    <property type="entry name" value="HAD_BPGM-like"/>
    <property type="match status" value="1"/>
</dbReference>
<evidence type="ECO:0000313" key="1">
    <source>
        <dbReference type="EMBL" id="MDR9772930.1"/>
    </source>
</evidence>
<name>A0A2A6KEV9_9HYPH</name>
<dbReference type="SUPFAM" id="SSF56784">
    <property type="entry name" value="HAD-like"/>
    <property type="match status" value="1"/>
</dbReference>
<dbReference type="SFLD" id="SFLDG01129">
    <property type="entry name" value="C1.5:_HAD__Beta-PGM__Phosphata"/>
    <property type="match status" value="1"/>
</dbReference>
<dbReference type="SFLD" id="SFLDS00003">
    <property type="entry name" value="Haloacid_Dehalogenase"/>
    <property type="match status" value="1"/>
</dbReference>
<evidence type="ECO:0000313" key="4">
    <source>
        <dbReference type="Proteomes" id="UP001268610"/>
    </source>
</evidence>
<dbReference type="PANTHER" id="PTHR18901">
    <property type="entry name" value="2-DEOXYGLUCOSE-6-PHOSPHATE PHOSPHATASE 2"/>
    <property type="match status" value="1"/>
</dbReference>
<dbReference type="InterPro" id="IPR041492">
    <property type="entry name" value="HAD_2"/>
</dbReference>
<dbReference type="Gene3D" id="3.40.50.1000">
    <property type="entry name" value="HAD superfamily/HAD-like"/>
    <property type="match status" value="1"/>
</dbReference>
<dbReference type="PANTHER" id="PTHR18901:SF38">
    <property type="entry name" value="PSEUDOURIDINE-5'-PHOSPHATASE"/>
    <property type="match status" value="1"/>
</dbReference>
<dbReference type="Proteomes" id="UP000219914">
    <property type="component" value="Unassembled WGS sequence"/>
</dbReference>
<dbReference type="Pfam" id="PF13419">
    <property type="entry name" value="HAD_2"/>
    <property type="match status" value="1"/>
</dbReference>
<dbReference type="Proteomes" id="UP001268610">
    <property type="component" value="Unassembled WGS sequence"/>
</dbReference>
<organism evidence="1 4">
    <name type="scientific">Rhizobium hidalgonense</name>
    <dbReference type="NCBI Taxonomy" id="1538159"/>
    <lineage>
        <taxon>Bacteria</taxon>
        <taxon>Pseudomonadati</taxon>
        <taxon>Pseudomonadota</taxon>
        <taxon>Alphaproteobacteria</taxon>
        <taxon>Hyphomicrobiales</taxon>
        <taxon>Rhizobiaceae</taxon>
        <taxon>Rhizobium/Agrobacterium group</taxon>
        <taxon>Rhizobium</taxon>
    </lineage>
</organism>
<dbReference type="InterPro" id="IPR023198">
    <property type="entry name" value="PGP-like_dom2"/>
</dbReference>
<accession>A0A2A6KEV9</accession>
<dbReference type="RefSeq" id="WP_097534295.1">
    <property type="nucleotide sequence ID" value="NZ_JAVLSD010000015.1"/>
</dbReference>
<gene>
    <name evidence="2" type="ORF">CO674_13385</name>
    <name evidence="1" type="ORF">RJJ65_09700</name>
</gene>
<dbReference type="EMBL" id="NWSY01000009">
    <property type="protein sequence ID" value="PDT22949.1"/>
    <property type="molecule type" value="Genomic_DNA"/>
</dbReference>
<dbReference type="NCBIfam" id="TIGR01509">
    <property type="entry name" value="HAD-SF-IA-v3"/>
    <property type="match status" value="1"/>
</dbReference>
<dbReference type="InterPro" id="IPR023214">
    <property type="entry name" value="HAD_sf"/>
</dbReference>
<dbReference type="AlphaFoldDB" id="A0A2A6KEV9"/>
<reference evidence="2 3" key="1">
    <citation type="submission" date="2017-09" db="EMBL/GenBank/DDBJ databases">
        <title>Comparative genomics of rhizobia isolated from Phaseolus vulgaris in China.</title>
        <authorList>
            <person name="Tong W."/>
        </authorList>
    </citation>
    <scope>NUCLEOTIDE SEQUENCE [LARGE SCALE GENOMIC DNA]</scope>
    <source>
        <strain evidence="2 3">FH14</strain>
    </source>
</reference>
<dbReference type="Gene3D" id="1.10.150.240">
    <property type="entry name" value="Putative phosphatase, domain 2"/>
    <property type="match status" value="1"/>
</dbReference>
<sequence>MLRLPRIPKAVLFDMDGLMFDTEALYRDATITAARNAGFELPLWAYLETIGLPASNVRDLLLARFGKDAPLEDFWRQASELFTQMVQTDLRTKTGLPEVLSLLDAERIPSAVVTSSSRIAVEAHLSAAGLQARFQTIVAYGDYIWGKPHPAPYLLAAERLGLPIAECVALEDSRNGVLSASSAGAMTIMVPDLVQPAADLLGHCACVLADLHAVRDLIASSLTLEQGRRGL</sequence>